<protein>
    <submittedName>
        <fullName evidence="3">Glycosyltransferase family 2 protein</fullName>
    </submittedName>
</protein>
<accession>A0A7J2TZQ1</accession>
<feature type="transmembrane region" description="Helical" evidence="1">
    <location>
        <begin position="315"/>
        <end position="331"/>
    </location>
</feature>
<feature type="transmembrane region" description="Helical" evidence="1">
    <location>
        <begin position="6"/>
        <end position="21"/>
    </location>
</feature>
<dbReference type="PANTHER" id="PTHR43630">
    <property type="entry name" value="POLY-BETA-1,6-N-ACETYL-D-GLUCOSAMINE SYNTHASE"/>
    <property type="match status" value="1"/>
</dbReference>
<comment type="caution">
    <text evidence="3">The sequence shown here is derived from an EMBL/GenBank/DDBJ whole genome shotgun (WGS) entry which is preliminary data.</text>
</comment>
<sequence length="367" mass="41589">MLALAFVLIHFGFPLLYYLYLRSRWLNRSWDLVRDPSYRPRVTIVVPTYNEANLIRRKLDDIASQDYPRELVEIIVVDSASTDGTPSIVRGWMESHRDFKVILVEEGVRRGKAFSLNNALRFTSGEVVVVTDADSLWISRDTLANALSWFSDSRVGAVTCLKTPVGDGFASVEKGYRDFYNVVRLGESKKHSTPVFHGELAAFRRDLLVRLGGFPTDIGADDSHTATLIALRGYRAIAADNATCIEPVPAKGYHMWRIRRAQHLIQHFTKTLRLLPKAPKEFKPILLAETWLHLANPWLLLLAAAILLYKALTGSPTAIALLIAGIALLLFKPYRTWITTQIYLITASIRNIWTKEIAWRKQEKACQ</sequence>
<dbReference type="SUPFAM" id="SSF53448">
    <property type="entry name" value="Nucleotide-diphospho-sugar transferases"/>
    <property type="match status" value="1"/>
</dbReference>
<keyword evidence="1" id="KW-0472">Membrane</keyword>
<dbReference type="InterPro" id="IPR001173">
    <property type="entry name" value="Glyco_trans_2-like"/>
</dbReference>
<dbReference type="AlphaFoldDB" id="A0A7J2TZQ1"/>
<dbReference type="Pfam" id="PF00535">
    <property type="entry name" value="Glycos_transf_2"/>
    <property type="match status" value="1"/>
</dbReference>
<feature type="domain" description="Glycosyltransferase 2-like" evidence="2">
    <location>
        <begin position="43"/>
        <end position="209"/>
    </location>
</feature>
<gene>
    <name evidence="3" type="ORF">ENO26_00570</name>
</gene>
<reference evidence="3" key="1">
    <citation type="journal article" date="2020" name="mSystems">
        <title>Genome- and Community-Level Interaction Insights into Carbon Utilization and Element Cycling Functions of Hydrothermarchaeota in Hydrothermal Sediment.</title>
        <authorList>
            <person name="Zhou Z."/>
            <person name="Liu Y."/>
            <person name="Xu W."/>
            <person name="Pan J."/>
            <person name="Luo Z.H."/>
            <person name="Li M."/>
        </authorList>
    </citation>
    <scope>NUCLEOTIDE SEQUENCE [LARGE SCALE GENOMIC DNA]</scope>
    <source>
        <strain evidence="3">SpSt-125</strain>
    </source>
</reference>
<dbReference type="Gene3D" id="3.90.550.10">
    <property type="entry name" value="Spore Coat Polysaccharide Biosynthesis Protein SpsA, Chain A"/>
    <property type="match status" value="1"/>
</dbReference>
<proteinExistence type="predicted"/>
<evidence type="ECO:0000256" key="1">
    <source>
        <dbReference type="SAM" id="Phobius"/>
    </source>
</evidence>
<keyword evidence="1" id="KW-1133">Transmembrane helix</keyword>
<dbReference type="InterPro" id="IPR029044">
    <property type="entry name" value="Nucleotide-diphossugar_trans"/>
</dbReference>
<keyword evidence="3" id="KW-0808">Transferase</keyword>
<feature type="transmembrane region" description="Helical" evidence="1">
    <location>
        <begin position="290"/>
        <end position="309"/>
    </location>
</feature>
<dbReference type="PANTHER" id="PTHR43630:SF2">
    <property type="entry name" value="GLYCOSYLTRANSFERASE"/>
    <property type="match status" value="1"/>
</dbReference>
<name>A0A7J2TZQ1_9CREN</name>
<evidence type="ECO:0000313" key="3">
    <source>
        <dbReference type="EMBL" id="HEM66068.1"/>
    </source>
</evidence>
<dbReference type="CDD" id="cd06439">
    <property type="entry name" value="CESA_like_1"/>
    <property type="match status" value="1"/>
</dbReference>
<keyword evidence="1" id="KW-0812">Transmembrane</keyword>
<dbReference type="EMBL" id="DSEU01000002">
    <property type="protein sequence ID" value="HEM66068.1"/>
    <property type="molecule type" value="Genomic_DNA"/>
</dbReference>
<organism evidence="3">
    <name type="scientific">Ignisphaera aggregans</name>
    <dbReference type="NCBI Taxonomy" id="334771"/>
    <lineage>
        <taxon>Archaea</taxon>
        <taxon>Thermoproteota</taxon>
        <taxon>Thermoprotei</taxon>
        <taxon>Desulfurococcales</taxon>
        <taxon>Desulfurococcaceae</taxon>
        <taxon>Ignisphaera</taxon>
    </lineage>
</organism>
<evidence type="ECO:0000259" key="2">
    <source>
        <dbReference type="Pfam" id="PF00535"/>
    </source>
</evidence>
<dbReference type="GO" id="GO:0016740">
    <property type="term" value="F:transferase activity"/>
    <property type="evidence" value="ECO:0007669"/>
    <property type="project" value="UniProtKB-KW"/>
</dbReference>